<name>A0AAN8NSJ2_9PEZI</name>
<dbReference type="Proteomes" id="UP001313282">
    <property type="component" value="Unassembled WGS sequence"/>
</dbReference>
<keyword evidence="4" id="KW-1185">Reference proteome</keyword>
<sequence>MPTTTGSEEHPSGGEILAGHDIVGFERNTEPPTETRLIPLLSLKGRTAVVTGGSKGIGAAVVEGLAEAGANVALWYKSSSDAIKRAEKIAKAHGAKPIKSTSPTKKT</sequence>
<dbReference type="PANTHER" id="PTHR43008">
    <property type="entry name" value="BENZIL REDUCTASE"/>
    <property type="match status" value="1"/>
</dbReference>
<reference evidence="3 4" key="1">
    <citation type="submission" date="2019-10" db="EMBL/GenBank/DDBJ databases">
        <authorList>
            <person name="Palmer J.M."/>
        </authorList>
    </citation>
    <scope>NUCLEOTIDE SEQUENCE [LARGE SCALE GENOMIC DNA]</scope>
    <source>
        <strain evidence="3 4">TWF718</strain>
    </source>
</reference>
<dbReference type="GO" id="GO:0050664">
    <property type="term" value="F:oxidoreductase activity, acting on NAD(P)H, oxygen as acceptor"/>
    <property type="evidence" value="ECO:0007669"/>
    <property type="project" value="TreeGrafter"/>
</dbReference>
<keyword evidence="2" id="KW-0560">Oxidoreductase</keyword>
<dbReference type="GO" id="GO:0016616">
    <property type="term" value="F:oxidoreductase activity, acting on the CH-OH group of donors, NAD or NADP as acceptor"/>
    <property type="evidence" value="ECO:0007669"/>
    <property type="project" value="UniProtKB-ARBA"/>
</dbReference>
<protein>
    <submittedName>
        <fullName evidence="3">Uncharacterized protein</fullName>
    </submittedName>
</protein>
<dbReference type="Gene3D" id="3.40.50.720">
    <property type="entry name" value="NAD(P)-binding Rossmann-like Domain"/>
    <property type="match status" value="1"/>
</dbReference>
<dbReference type="PANTHER" id="PTHR43008:SF4">
    <property type="entry name" value="CHAIN DEHYDROGENASE, PUTATIVE (AFU_ORTHOLOGUE AFUA_4G08710)-RELATED"/>
    <property type="match status" value="1"/>
</dbReference>
<dbReference type="EMBL" id="JAVHNR010000006">
    <property type="protein sequence ID" value="KAK6339797.1"/>
    <property type="molecule type" value="Genomic_DNA"/>
</dbReference>
<evidence type="ECO:0000313" key="3">
    <source>
        <dbReference type="EMBL" id="KAK6339797.1"/>
    </source>
</evidence>
<accession>A0AAN8NSJ2</accession>
<organism evidence="3 4">
    <name type="scientific">Orbilia javanica</name>
    <dbReference type="NCBI Taxonomy" id="47235"/>
    <lineage>
        <taxon>Eukaryota</taxon>
        <taxon>Fungi</taxon>
        <taxon>Dikarya</taxon>
        <taxon>Ascomycota</taxon>
        <taxon>Pezizomycotina</taxon>
        <taxon>Orbiliomycetes</taxon>
        <taxon>Orbiliales</taxon>
        <taxon>Orbiliaceae</taxon>
        <taxon>Orbilia</taxon>
    </lineage>
</organism>
<dbReference type="Pfam" id="PF00106">
    <property type="entry name" value="adh_short"/>
    <property type="match status" value="1"/>
</dbReference>
<dbReference type="SUPFAM" id="SSF51735">
    <property type="entry name" value="NAD(P)-binding Rossmann-fold domains"/>
    <property type="match status" value="1"/>
</dbReference>
<evidence type="ECO:0000256" key="2">
    <source>
        <dbReference type="ARBA" id="ARBA00023002"/>
    </source>
</evidence>
<gene>
    <name evidence="3" type="ORF">TWF718_009190</name>
</gene>
<comment type="caution">
    <text evidence="3">The sequence shown here is derived from an EMBL/GenBank/DDBJ whole genome shotgun (WGS) entry which is preliminary data.</text>
</comment>
<proteinExistence type="inferred from homology"/>
<dbReference type="InterPro" id="IPR036291">
    <property type="entry name" value="NAD(P)-bd_dom_sf"/>
</dbReference>
<dbReference type="AlphaFoldDB" id="A0AAN8NSJ2"/>
<dbReference type="InterPro" id="IPR002347">
    <property type="entry name" value="SDR_fam"/>
</dbReference>
<evidence type="ECO:0000313" key="4">
    <source>
        <dbReference type="Proteomes" id="UP001313282"/>
    </source>
</evidence>
<comment type="similarity">
    <text evidence="1">Belongs to the short-chain dehydrogenases/reductases (SDR) family.</text>
</comment>
<evidence type="ECO:0000256" key="1">
    <source>
        <dbReference type="ARBA" id="ARBA00006484"/>
    </source>
</evidence>